<organism evidence="1 2">
    <name type="scientific">Flavobacterium agrisoli</name>
    <dbReference type="NCBI Taxonomy" id="2793066"/>
    <lineage>
        <taxon>Bacteria</taxon>
        <taxon>Pseudomonadati</taxon>
        <taxon>Bacteroidota</taxon>
        <taxon>Flavobacteriia</taxon>
        <taxon>Flavobacteriales</taxon>
        <taxon>Flavobacteriaceae</taxon>
        <taxon>Flavobacterium</taxon>
    </lineage>
</organism>
<proteinExistence type="predicted"/>
<accession>A0A934PM06</accession>
<dbReference type="RefSeq" id="WP_200106794.1">
    <property type="nucleotide sequence ID" value="NZ_JAEHFV010000005.1"/>
</dbReference>
<dbReference type="AlphaFoldDB" id="A0A934PM06"/>
<name>A0A934PM06_9FLAO</name>
<evidence type="ECO:0000313" key="2">
    <source>
        <dbReference type="Proteomes" id="UP000609172"/>
    </source>
</evidence>
<protein>
    <submittedName>
        <fullName evidence="1">Uncharacterized protein</fullName>
    </submittedName>
</protein>
<comment type="caution">
    <text evidence="1">The sequence shown here is derived from an EMBL/GenBank/DDBJ whole genome shotgun (WGS) entry which is preliminary data.</text>
</comment>
<dbReference type="Proteomes" id="UP000609172">
    <property type="component" value="Unassembled WGS sequence"/>
</dbReference>
<dbReference type="EMBL" id="JAEHFV010000005">
    <property type="protein sequence ID" value="MBK0370662.1"/>
    <property type="molecule type" value="Genomic_DNA"/>
</dbReference>
<evidence type="ECO:0000313" key="1">
    <source>
        <dbReference type="EMBL" id="MBK0370662.1"/>
    </source>
</evidence>
<reference evidence="1" key="1">
    <citation type="submission" date="2020-12" db="EMBL/GenBank/DDBJ databases">
        <title>Bacterial novel species Flavobacterium sp. SE-1-e isolated from soil.</title>
        <authorList>
            <person name="Jung H.-Y."/>
        </authorList>
    </citation>
    <scope>NUCLEOTIDE SEQUENCE</scope>
    <source>
        <strain evidence="1">SE-1-e</strain>
    </source>
</reference>
<sequence>MKLKIILFVLIFYTGKIWGQEKNRIDYIFKLKIEQALISRGDNFPDFRVKKDSLDKFLFALHKGYSVTDFQKYTNFSNEKISSLLSLLQNKNWLHKINNEYKPTVFIADANDGKLLYQYAKPISSKIVKAINKRLTVIKSEFQKTELSQKDDFLHWSFLILSDVLLDSWQIDNVEKQFLKQEDRPLRNGKHYYYKIDENTNSEIESFGIYGNQSQQVGDNKYISIYGNNRLNLKVTSSQNIVSKVDNEIFGEMAEIFLPDLLNILEKERPYCEKMYKKLGYDKEISFEEFFIWWYHFIYTQTTNEMHKAKMLQIPASGNFDYVIEE</sequence>
<gene>
    <name evidence="1" type="ORF">I5M07_12555</name>
</gene>
<keyword evidence="2" id="KW-1185">Reference proteome</keyword>